<sequence>MVAKFGVMSRIISRLWKRAKSDEAKTGRLRADSRRHDRGRPMVDLSAKLEQLRVTPMDQWSTLRSAATACGMPRATLQRRIKEGQLVVHVSNVKPLLTKTNKAARMAWCISHV</sequence>
<dbReference type="Proteomes" id="UP000435112">
    <property type="component" value="Unassembled WGS sequence"/>
</dbReference>
<dbReference type="Proteomes" id="UP000429607">
    <property type="component" value="Unassembled WGS sequence"/>
</dbReference>
<name>A0A6A4E6Z1_9STRA</name>
<protein>
    <recommendedName>
        <fullName evidence="7">Transposase Tc1-like domain-containing protein</fullName>
    </recommendedName>
</protein>
<gene>
    <name evidence="1" type="ORF">PR001_g28633</name>
    <name evidence="2" type="ORF">PR002_g17726</name>
    <name evidence="3" type="ORF">PR003_g18357</name>
</gene>
<dbReference type="EMBL" id="QXFV01005241">
    <property type="protein sequence ID" value="KAE8965740.1"/>
    <property type="molecule type" value="Genomic_DNA"/>
</dbReference>
<dbReference type="Proteomes" id="UP000434957">
    <property type="component" value="Unassembled WGS sequence"/>
</dbReference>
<proteinExistence type="predicted"/>
<organism evidence="3 5">
    <name type="scientific">Phytophthora rubi</name>
    <dbReference type="NCBI Taxonomy" id="129364"/>
    <lineage>
        <taxon>Eukaryota</taxon>
        <taxon>Sar</taxon>
        <taxon>Stramenopiles</taxon>
        <taxon>Oomycota</taxon>
        <taxon>Peronosporomycetes</taxon>
        <taxon>Peronosporales</taxon>
        <taxon>Peronosporaceae</taxon>
        <taxon>Phytophthora</taxon>
    </lineage>
</organism>
<reference evidence="3 5" key="1">
    <citation type="submission" date="2018-08" db="EMBL/GenBank/DDBJ databases">
        <title>Genomic investigation of the strawberry pathogen Phytophthora fragariae indicates pathogenicity is determined by transcriptional variation in three key races.</title>
        <authorList>
            <person name="Adams T.M."/>
            <person name="Armitage A.D."/>
            <person name="Sobczyk M.K."/>
            <person name="Bates H.J."/>
            <person name="Dunwell J.M."/>
            <person name="Nellist C.F."/>
            <person name="Harrison R.J."/>
        </authorList>
    </citation>
    <scope>NUCLEOTIDE SEQUENCE [LARGE SCALE GENOMIC DNA]</scope>
    <source>
        <strain evidence="1 4">SCRP249</strain>
        <strain evidence="2 6">SCRP324</strain>
        <strain evidence="3 5">SCRP333</strain>
    </source>
</reference>
<evidence type="ECO:0000313" key="1">
    <source>
        <dbReference type="EMBL" id="KAE8965740.1"/>
    </source>
</evidence>
<dbReference type="OrthoDB" id="121491at2759"/>
<evidence type="ECO:0000313" key="6">
    <source>
        <dbReference type="Proteomes" id="UP000435112"/>
    </source>
</evidence>
<dbReference type="PANTHER" id="PTHR33889">
    <property type="entry name" value="OS04G0681850 PROTEIN"/>
    <property type="match status" value="1"/>
</dbReference>
<comment type="caution">
    <text evidence="3">The sequence shown here is derived from an EMBL/GenBank/DDBJ whole genome shotgun (WGS) entry which is preliminary data.</text>
</comment>
<evidence type="ECO:0008006" key="7">
    <source>
        <dbReference type="Google" id="ProtNLM"/>
    </source>
</evidence>
<dbReference type="AlphaFoldDB" id="A0A6A4E6Z1"/>
<accession>A0A6A4E6Z1</accession>
<dbReference type="EMBL" id="QXFT01001465">
    <property type="protein sequence ID" value="KAE9317930.1"/>
    <property type="molecule type" value="Genomic_DNA"/>
</dbReference>
<evidence type="ECO:0000313" key="5">
    <source>
        <dbReference type="Proteomes" id="UP000434957"/>
    </source>
</evidence>
<evidence type="ECO:0000313" key="4">
    <source>
        <dbReference type="Proteomes" id="UP000429607"/>
    </source>
</evidence>
<dbReference type="EMBL" id="QXFU01001454">
    <property type="protein sequence ID" value="KAE9002091.1"/>
    <property type="molecule type" value="Genomic_DNA"/>
</dbReference>
<keyword evidence="5" id="KW-1185">Reference proteome</keyword>
<evidence type="ECO:0000313" key="3">
    <source>
        <dbReference type="EMBL" id="KAE9317930.1"/>
    </source>
</evidence>
<dbReference type="PANTHER" id="PTHR33889:SF7">
    <property type="entry name" value="OS04G0681850 PROTEIN"/>
    <property type="match status" value="1"/>
</dbReference>
<evidence type="ECO:0000313" key="2">
    <source>
        <dbReference type="EMBL" id="KAE9002091.1"/>
    </source>
</evidence>